<dbReference type="InterPro" id="IPR036396">
    <property type="entry name" value="Cyt_P450_sf"/>
</dbReference>
<dbReference type="STRING" id="4540.A0A3L6SD31"/>
<dbReference type="InterPro" id="IPR001128">
    <property type="entry name" value="Cyt_P450"/>
</dbReference>
<dbReference type="PANTHER" id="PTHR47954:SF3">
    <property type="entry name" value="OS12G0640200 PROTEIN"/>
    <property type="match status" value="1"/>
</dbReference>
<evidence type="ECO:0000313" key="2">
    <source>
        <dbReference type="EMBL" id="RLN18449.1"/>
    </source>
</evidence>
<evidence type="ECO:0000256" key="1">
    <source>
        <dbReference type="SAM" id="MobiDB-lite"/>
    </source>
</evidence>
<dbReference type="GO" id="GO:0005506">
    <property type="term" value="F:iron ion binding"/>
    <property type="evidence" value="ECO:0007669"/>
    <property type="project" value="InterPro"/>
</dbReference>
<dbReference type="Proteomes" id="UP000275267">
    <property type="component" value="Unassembled WGS sequence"/>
</dbReference>
<dbReference type="EMBL" id="PQIB02000005">
    <property type="protein sequence ID" value="RLN18449.1"/>
    <property type="molecule type" value="Genomic_DNA"/>
</dbReference>
<feature type="compositionally biased region" description="Basic residues" evidence="1">
    <location>
        <begin position="318"/>
        <end position="327"/>
    </location>
</feature>
<dbReference type="InterPro" id="IPR002401">
    <property type="entry name" value="Cyt_P450_E_grp-I"/>
</dbReference>
<dbReference type="Gene3D" id="1.10.630.10">
    <property type="entry name" value="Cytochrome P450"/>
    <property type="match status" value="1"/>
</dbReference>
<feature type="compositionally biased region" description="Low complexity" evidence="1">
    <location>
        <begin position="347"/>
        <end position="356"/>
    </location>
</feature>
<reference evidence="3" key="1">
    <citation type="journal article" date="2019" name="Nat. Commun.">
        <title>The genome of broomcorn millet.</title>
        <authorList>
            <person name="Zou C."/>
            <person name="Miki D."/>
            <person name="Li D."/>
            <person name="Tang Q."/>
            <person name="Xiao L."/>
            <person name="Rajput S."/>
            <person name="Deng P."/>
            <person name="Jia W."/>
            <person name="Huang R."/>
            <person name="Zhang M."/>
            <person name="Sun Y."/>
            <person name="Hu J."/>
            <person name="Fu X."/>
            <person name="Schnable P.S."/>
            <person name="Li F."/>
            <person name="Zhang H."/>
            <person name="Feng B."/>
            <person name="Zhu X."/>
            <person name="Liu R."/>
            <person name="Schnable J.C."/>
            <person name="Zhu J.-K."/>
            <person name="Zhang H."/>
        </authorList>
    </citation>
    <scope>NUCLEOTIDE SEQUENCE [LARGE SCALE GENOMIC DNA]</scope>
</reference>
<feature type="compositionally biased region" description="Basic and acidic residues" evidence="1">
    <location>
        <begin position="265"/>
        <end position="283"/>
    </location>
</feature>
<gene>
    <name evidence="2" type="ORF">C2845_PM02G01910</name>
</gene>
<organism evidence="2 3">
    <name type="scientific">Panicum miliaceum</name>
    <name type="common">Proso millet</name>
    <name type="synonym">Broomcorn millet</name>
    <dbReference type="NCBI Taxonomy" id="4540"/>
    <lineage>
        <taxon>Eukaryota</taxon>
        <taxon>Viridiplantae</taxon>
        <taxon>Streptophyta</taxon>
        <taxon>Embryophyta</taxon>
        <taxon>Tracheophyta</taxon>
        <taxon>Spermatophyta</taxon>
        <taxon>Magnoliopsida</taxon>
        <taxon>Liliopsida</taxon>
        <taxon>Poales</taxon>
        <taxon>Poaceae</taxon>
        <taxon>PACMAD clade</taxon>
        <taxon>Panicoideae</taxon>
        <taxon>Panicodae</taxon>
        <taxon>Paniceae</taxon>
        <taxon>Panicinae</taxon>
        <taxon>Panicum</taxon>
        <taxon>Panicum sect. Panicum</taxon>
    </lineage>
</organism>
<evidence type="ECO:0000313" key="3">
    <source>
        <dbReference type="Proteomes" id="UP000275267"/>
    </source>
</evidence>
<sequence>MMLRIGPMPLVVVTSRELAREVLKVQDPNFANRPRLLVGGICGYGWADIIFAPTSDYWRRIRKLCIHEVLSPRRILSFQGIREEEVRRQVEAIRAAAAAGAPVNLTRMVYDISSRTLSRSSFGEVRDDMPVFQDAINRVIGLSSGFNVPNLFPRLREVLGEASGMKRKLREIHRTFDRILVDIIEKRRRERAARVTAGKEIVDENVVDVMLTLQQQDDNSWGFPVTDNTIKAVVLDMFAGGTGTSGSSTEWAMSEIVRNPRVMRKLQDDPERVPREGDHHRDGPPQQRPQVPEAGDEGGDPAAPGGAAAGAAGEHRHGGARRVRGARRVADRGERVGDLAGPAILEGPRGVPAGAVRRGRRARLPRPPLRVHAVRGRPADVPRVQLRARRHAAGAAAAHVPLRLEAAPRRGRGRHGGGHGARRAEEEPSHALRDSIRPCSGGVRRLAGLLVLDFGVHAACPE</sequence>
<dbReference type="PANTHER" id="PTHR47954">
    <property type="entry name" value="OS09G0275400 PROTEIN-RELATED"/>
    <property type="match status" value="1"/>
</dbReference>
<dbReference type="Pfam" id="PF00067">
    <property type="entry name" value="p450"/>
    <property type="match status" value="1"/>
</dbReference>
<dbReference type="OrthoDB" id="679532at2759"/>
<protein>
    <submittedName>
        <fullName evidence="2">Premnaspirodiene oxygenase-like</fullName>
    </submittedName>
</protein>
<dbReference type="GO" id="GO:0004497">
    <property type="term" value="F:monooxygenase activity"/>
    <property type="evidence" value="ECO:0007669"/>
    <property type="project" value="InterPro"/>
</dbReference>
<dbReference type="PRINTS" id="PR00463">
    <property type="entry name" value="EP450I"/>
</dbReference>
<name>A0A3L6SD31_PANMI</name>
<dbReference type="AlphaFoldDB" id="A0A3L6SD31"/>
<comment type="caution">
    <text evidence="2">The sequence shown here is derived from an EMBL/GenBank/DDBJ whole genome shotgun (WGS) entry which is preliminary data.</text>
</comment>
<accession>A0A3L6SD31</accession>
<dbReference type="SUPFAM" id="SSF48264">
    <property type="entry name" value="Cytochrome P450"/>
    <property type="match status" value="1"/>
</dbReference>
<feature type="compositionally biased region" description="Low complexity" evidence="1">
    <location>
        <begin position="300"/>
        <end position="312"/>
    </location>
</feature>
<feature type="compositionally biased region" description="Basic and acidic residues" evidence="1">
    <location>
        <begin position="422"/>
        <end position="436"/>
    </location>
</feature>
<dbReference type="GO" id="GO:0020037">
    <property type="term" value="F:heme binding"/>
    <property type="evidence" value="ECO:0007669"/>
    <property type="project" value="InterPro"/>
</dbReference>
<feature type="region of interest" description="Disordered" evidence="1">
    <location>
        <begin position="340"/>
        <end position="359"/>
    </location>
</feature>
<feature type="region of interest" description="Disordered" evidence="1">
    <location>
        <begin position="259"/>
        <end position="334"/>
    </location>
</feature>
<dbReference type="GO" id="GO:0016705">
    <property type="term" value="F:oxidoreductase activity, acting on paired donors, with incorporation or reduction of molecular oxygen"/>
    <property type="evidence" value="ECO:0007669"/>
    <property type="project" value="InterPro"/>
</dbReference>
<feature type="compositionally biased region" description="Basic residues" evidence="1">
    <location>
        <begin position="409"/>
        <end position="421"/>
    </location>
</feature>
<keyword evidence="3" id="KW-1185">Reference proteome</keyword>
<proteinExistence type="predicted"/>
<feature type="region of interest" description="Disordered" evidence="1">
    <location>
        <begin position="404"/>
        <end position="436"/>
    </location>
</feature>